<reference evidence="2 3" key="1">
    <citation type="journal article" date="2014" name="Antonie Van Leeuwenhoek">
        <title>Hyphomonas beringensis sp. nov. and Hyphomonas chukchiensis sp. nov., isolated from surface seawater of the Bering Sea and Chukchi Sea.</title>
        <authorList>
            <person name="Li C."/>
            <person name="Lai Q."/>
            <person name="Li G."/>
            <person name="Dong C."/>
            <person name="Wang J."/>
            <person name="Liao Y."/>
            <person name="Shao Z."/>
        </authorList>
    </citation>
    <scope>NUCLEOTIDE SEQUENCE [LARGE SCALE GENOMIC DNA]</scope>
    <source>
        <strain evidence="2 3">VP2</strain>
    </source>
</reference>
<comment type="caution">
    <text evidence="2">The sequence shown here is derived from an EMBL/GenBank/DDBJ whole genome shotgun (WGS) entry which is preliminary data.</text>
</comment>
<name>A0A059F6G6_9PROT</name>
<sequence>MTRIHLAAVFAAGFTLAACANSGASYEPIADGPTDAVYAQDLDACQAIATERGYINGDTRNNAMIGAGLGMLAGIADDEVNDTEGAITGAIVGAVAGVGATMIETRGERREIVVDCMKGRGHPVVG</sequence>
<dbReference type="PATRIC" id="fig|1280952.3.peg.3210"/>
<proteinExistence type="predicted"/>
<evidence type="ECO:0000256" key="1">
    <source>
        <dbReference type="SAM" id="SignalP"/>
    </source>
</evidence>
<dbReference type="RefSeq" id="WP_035584188.1">
    <property type="nucleotide sequence ID" value="NZ_ARYJ01000015.1"/>
</dbReference>
<dbReference type="PROSITE" id="PS51257">
    <property type="entry name" value="PROKAR_LIPOPROTEIN"/>
    <property type="match status" value="1"/>
</dbReference>
<evidence type="ECO:0008006" key="4">
    <source>
        <dbReference type="Google" id="ProtNLM"/>
    </source>
</evidence>
<gene>
    <name evidence="2" type="ORF">HJA_16041</name>
</gene>
<feature type="signal peptide" evidence="1">
    <location>
        <begin position="1"/>
        <end position="20"/>
    </location>
</feature>
<dbReference type="STRING" id="1280952.HJA_16041"/>
<accession>A0A059F6G6</accession>
<keyword evidence="1" id="KW-0732">Signal</keyword>
<organism evidence="2 3">
    <name type="scientific">Hyphomonas jannaschiana VP2</name>
    <dbReference type="NCBI Taxonomy" id="1280952"/>
    <lineage>
        <taxon>Bacteria</taxon>
        <taxon>Pseudomonadati</taxon>
        <taxon>Pseudomonadota</taxon>
        <taxon>Alphaproteobacteria</taxon>
        <taxon>Hyphomonadales</taxon>
        <taxon>Hyphomonadaceae</taxon>
        <taxon>Hyphomonas</taxon>
    </lineage>
</organism>
<dbReference type="OrthoDB" id="7067979at2"/>
<evidence type="ECO:0000313" key="2">
    <source>
        <dbReference type="EMBL" id="KCZ83950.1"/>
    </source>
</evidence>
<feature type="chain" id="PRO_5001572004" description="Glycine zipper family protein" evidence="1">
    <location>
        <begin position="21"/>
        <end position="126"/>
    </location>
</feature>
<dbReference type="AlphaFoldDB" id="A0A059F6G6"/>
<dbReference type="Proteomes" id="UP000024816">
    <property type="component" value="Unassembled WGS sequence"/>
</dbReference>
<protein>
    <recommendedName>
        <fullName evidence="4">Glycine zipper family protein</fullName>
    </recommendedName>
</protein>
<keyword evidence="3" id="KW-1185">Reference proteome</keyword>
<dbReference type="EMBL" id="ARYJ01000015">
    <property type="protein sequence ID" value="KCZ83950.1"/>
    <property type="molecule type" value="Genomic_DNA"/>
</dbReference>
<dbReference type="eggNOG" id="ENOG50339FZ">
    <property type="taxonomic scope" value="Bacteria"/>
</dbReference>
<evidence type="ECO:0000313" key="3">
    <source>
        <dbReference type="Proteomes" id="UP000024816"/>
    </source>
</evidence>